<sequence>LLGGEIIGRSFFKVLEDLTGGAGAEELVPISP</sequence>
<protein>
    <submittedName>
        <fullName evidence="1">Rod shape-determining protein</fullName>
    </submittedName>
</protein>
<name>A0A0R3TY00_RODNA</name>
<organism evidence="1">
    <name type="scientific">Rodentolepis nana</name>
    <name type="common">Dwarf tapeworm</name>
    <name type="synonym">Hymenolepis nana</name>
    <dbReference type="NCBI Taxonomy" id="102285"/>
    <lineage>
        <taxon>Eukaryota</taxon>
        <taxon>Metazoa</taxon>
        <taxon>Spiralia</taxon>
        <taxon>Lophotrochozoa</taxon>
        <taxon>Platyhelminthes</taxon>
        <taxon>Cestoda</taxon>
        <taxon>Eucestoda</taxon>
        <taxon>Cyclophyllidea</taxon>
        <taxon>Hymenolepididae</taxon>
        <taxon>Rodentolepis</taxon>
    </lineage>
</organism>
<evidence type="ECO:0000313" key="1">
    <source>
        <dbReference type="WBParaSite" id="HNAJ_0001274701-mRNA-1"/>
    </source>
</evidence>
<reference evidence="1" key="1">
    <citation type="submission" date="2017-02" db="UniProtKB">
        <authorList>
            <consortium name="WormBaseParasite"/>
        </authorList>
    </citation>
    <scope>IDENTIFICATION</scope>
</reference>
<proteinExistence type="predicted"/>
<dbReference type="AlphaFoldDB" id="A0A0R3TY00"/>
<dbReference type="WBParaSite" id="HNAJ_0001274701-mRNA-1">
    <property type="protein sequence ID" value="HNAJ_0001274701-mRNA-1"/>
    <property type="gene ID" value="HNAJ_0001274701"/>
</dbReference>
<accession>A0A0R3TY00</accession>